<keyword evidence="1" id="KW-0732">Signal</keyword>
<evidence type="ECO:0000256" key="1">
    <source>
        <dbReference type="SAM" id="SignalP"/>
    </source>
</evidence>
<evidence type="ECO:0000313" key="3">
    <source>
        <dbReference type="Proteomes" id="UP001190700"/>
    </source>
</evidence>
<feature type="chain" id="PRO_5041920756" description="EF-hand domain-containing protein" evidence="1">
    <location>
        <begin position="25"/>
        <end position="131"/>
    </location>
</feature>
<evidence type="ECO:0000313" key="2">
    <source>
        <dbReference type="EMBL" id="KAK3290065.1"/>
    </source>
</evidence>
<comment type="caution">
    <text evidence="2">The sequence shown here is derived from an EMBL/GenBank/DDBJ whole genome shotgun (WGS) entry which is preliminary data.</text>
</comment>
<accession>A0AAE0H4W2</accession>
<gene>
    <name evidence="2" type="ORF">CYMTET_2533</name>
</gene>
<protein>
    <recommendedName>
        <fullName evidence="4">EF-hand domain-containing protein</fullName>
    </recommendedName>
</protein>
<sequence>MNGIIATCIFVGFSLATTAPPAAARWLDSDSDVSSRCFDAHLDPPSRKQLRTVFIADSATDFIETYYTNEVGRFSADTPPAYDIFAFSKAFPALRTLAKLVDRDGTNTLDASEMTNLAIAVLHEFFAEADR</sequence>
<dbReference type="PROSITE" id="PS00018">
    <property type="entry name" value="EF_HAND_1"/>
    <property type="match status" value="1"/>
</dbReference>
<feature type="signal peptide" evidence="1">
    <location>
        <begin position="1"/>
        <end position="24"/>
    </location>
</feature>
<keyword evidence="3" id="KW-1185">Reference proteome</keyword>
<proteinExistence type="predicted"/>
<evidence type="ECO:0008006" key="4">
    <source>
        <dbReference type="Google" id="ProtNLM"/>
    </source>
</evidence>
<dbReference type="AlphaFoldDB" id="A0AAE0H4W2"/>
<organism evidence="2 3">
    <name type="scientific">Cymbomonas tetramitiformis</name>
    <dbReference type="NCBI Taxonomy" id="36881"/>
    <lineage>
        <taxon>Eukaryota</taxon>
        <taxon>Viridiplantae</taxon>
        <taxon>Chlorophyta</taxon>
        <taxon>Pyramimonadophyceae</taxon>
        <taxon>Pyramimonadales</taxon>
        <taxon>Pyramimonadaceae</taxon>
        <taxon>Cymbomonas</taxon>
    </lineage>
</organism>
<reference evidence="2 3" key="1">
    <citation type="journal article" date="2015" name="Genome Biol. Evol.">
        <title>Comparative Genomics of a Bacterivorous Green Alga Reveals Evolutionary Causalities and Consequences of Phago-Mixotrophic Mode of Nutrition.</title>
        <authorList>
            <person name="Burns J.A."/>
            <person name="Paasch A."/>
            <person name="Narechania A."/>
            <person name="Kim E."/>
        </authorList>
    </citation>
    <scope>NUCLEOTIDE SEQUENCE [LARGE SCALE GENOMIC DNA]</scope>
    <source>
        <strain evidence="2 3">PLY_AMNH</strain>
    </source>
</reference>
<dbReference type="InterPro" id="IPR018247">
    <property type="entry name" value="EF_Hand_1_Ca_BS"/>
</dbReference>
<dbReference type="EMBL" id="LGRX02000005">
    <property type="protein sequence ID" value="KAK3290065.1"/>
    <property type="molecule type" value="Genomic_DNA"/>
</dbReference>
<name>A0AAE0H4W2_9CHLO</name>
<dbReference type="Proteomes" id="UP001190700">
    <property type="component" value="Unassembled WGS sequence"/>
</dbReference>